<dbReference type="InterPro" id="IPR025380">
    <property type="entry name" value="DUF4369"/>
</dbReference>
<gene>
    <name evidence="3" type="ORF">M0L20_01190</name>
</gene>
<organism evidence="3 4">
    <name type="scientific">Spirosoma liriopis</name>
    <dbReference type="NCBI Taxonomy" id="2937440"/>
    <lineage>
        <taxon>Bacteria</taxon>
        <taxon>Pseudomonadati</taxon>
        <taxon>Bacteroidota</taxon>
        <taxon>Cytophagia</taxon>
        <taxon>Cytophagales</taxon>
        <taxon>Cytophagaceae</taxon>
        <taxon>Spirosoma</taxon>
    </lineage>
</organism>
<feature type="domain" description="DUF4369" evidence="2">
    <location>
        <begin position="31"/>
        <end position="121"/>
    </location>
</feature>
<keyword evidence="1" id="KW-0732">Signal</keyword>
<reference evidence="3 4" key="1">
    <citation type="submission" date="2022-04" db="EMBL/GenBank/DDBJ databases">
        <title>Spirosoma sp. strain RP8 genome sequencing and assembly.</title>
        <authorList>
            <person name="Jung Y."/>
        </authorList>
    </citation>
    <scope>NUCLEOTIDE SEQUENCE [LARGE SCALE GENOMIC DNA]</scope>
    <source>
        <strain evidence="3 4">RP8</strain>
    </source>
</reference>
<proteinExistence type="predicted"/>
<evidence type="ECO:0000313" key="4">
    <source>
        <dbReference type="Proteomes" id="UP001202180"/>
    </source>
</evidence>
<evidence type="ECO:0000259" key="2">
    <source>
        <dbReference type="Pfam" id="PF14289"/>
    </source>
</evidence>
<feature type="chain" id="PRO_5046231046" evidence="1">
    <location>
        <begin position="26"/>
        <end position="236"/>
    </location>
</feature>
<evidence type="ECO:0000313" key="3">
    <source>
        <dbReference type="EMBL" id="MCK8490443.1"/>
    </source>
</evidence>
<evidence type="ECO:0000256" key="1">
    <source>
        <dbReference type="SAM" id="SignalP"/>
    </source>
</evidence>
<dbReference type="Proteomes" id="UP001202180">
    <property type="component" value="Unassembled WGS sequence"/>
</dbReference>
<protein>
    <submittedName>
        <fullName evidence="3">DUF4369 domain-containing protein</fullName>
    </submittedName>
</protein>
<accession>A0ABT0HE58</accession>
<keyword evidence="4" id="KW-1185">Reference proteome</keyword>
<comment type="caution">
    <text evidence="3">The sequence shown here is derived from an EMBL/GenBank/DDBJ whole genome shotgun (WGS) entry which is preliminary data.</text>
</comment>
<sequence>MKRLNVMKNFLKTLFLLTSTLSGFAQGVSIIQGQIVGLNDSKVYLYASNLLGGGTKLVDSVRLSGQYFSFRRPLTEPTGYYLSIDEAFGQFYFIWDKDLFISLDSDDLNQSTVDESPVNKLLKSFSDTVEIAYNRRFKEVRQAIFQAKQDRDSNKTQQLYEEYFRLARQLNDHINSFIRLYKDSWVSLFTLLSYHRELGRKQTLDLLSIINPTLQNSQLYTQLKEKINDTNYPIIP</sequence>
<dbReference type="EMBL" id="JALPRF010000001">
    <property type="protein sequence ID" value="MCK8490443.1"/>
    <property type="molecule type" value="Genomic_DNA"/>
</dbReference>
<feature type="signal peptide" evidence="1">
    <location>
        <begin position="1"/>
        <end position="25"/>
    </location>
</feature>
<dbReference type="Pfam" id="PF14289">
    <property type="entry name" value="DUF4369"/>
    <property type="match status" value="1"/>
</dbReference>
<name>A0ABT0HE58_9BACT</name>